<keyword evidence="5" id="KW-0472">Membrane</keyword>
<comment type="caution">
    <text evidence="8">The sequence shown here is derived from an EMBL/GenBank/DDBJ whole genome shotgun (WGS) entry which is preliminary data.</text>
</comment>
<keyword evidence="4" id="KW-1133">Transmembrane helix</keyword>
<dbReference type="InterPro" id="IPR007248">
    <property type="entry name" value="Mpv17_PMP22"/>
</dbReference>
<dbReference type="EMBL" id="QGMJ01000206">
    <property type="protein sequence ID" value="TVY39877.1"/>
    <property type="molecule type" value="Genomic_DNA"/>
</dbReference>
<gene>
    <name evidence="8" type="primary">SYM1</name>
    <name evidence="8" type="ORF">LSUB1_G005025</name>
</gene>
<accession>A0A8H8U9Y0</accession>
<evidence type="ECO:0000313" key="9">
    <source>
        <dbReference type="Proteomes" id="UP000462212"/>
    </source>
</evidence>
<feature type="compositionally biased region" description="Polar residues" evidence="7">
    <location>
        <begin position="22"/>
        <end position="40"/>
    </location>
</feature>
<keyword evidence="9" id="KW-1185">Reference proteome</keyword>
<dbReference type="AlphaFoldDB" id="A0A8H8U9Y0"/>
<feature type="region of interest" description="Disordered" evidence="7">
    <location>
        <begin position="18"/>
        <end position="52"/>
    </location>
</feature>
<dbReference type="GO" id="GO:0005739">
    <property type="term" value="C:mitochondrion"/>
    <property type="evidence" value="ECO:0007669"/>
    <property type="project" value="TreeGrafter"/>
</dbReference>
<name>A0A8H8U9Y0_9HELO</name>
<evidence type="ECO:0000256" key="6">
    <source>
        <dbReference type="RuleBase" id="RU363053"/>
    </source>
</evidence>
<protein>
    <submittedName>
        <fullName evidence="8">Protein SYM1</fullName>
    </submittedName>
</protein>
<dbReference type="Proteomes" id="UP000462212">
    <property type="component" value="Unassembled WGS sequence"/>
</dbReference>
<evidence type="ECO:0000256" key="4">
    <source>
        <dbReference type="ARBA" id="ARBA00022989"/>
    </source>
</evidence>
<dbReference type="GO" id="GO:0016020">
    <property type="term" value="C:membrane"/>
    <property type="evidence" value="ECO:0007669"/>
    <property type="project" value="UniProtKB-SubCell"/>
</dbReference>
<evidence type="ECO:0000256" key="7">
    <source>
        <dbReference type="SAM" id="MobiDB-lite"/>
    </source>
</evidence>
<evidence type="ECO:0000256" key="1">
    <source>
        <dbReference type="ARBA" id="ARBA00004141"/>
    </source>
</evidence>
<comment type="subcellular location">
    <subcellularLocation>
        <location evidence="1">Membrane</location>
        <topology evidence="1">Multi-pass membrane protein</topology>
    </subcellularLocation>
</comment>
<dbReference type="PANTHER" id="PTHR11266:SF113">
    <property type="entry name" value="MEMBRANE PROTEIN, MPV17_PMP22 FAMILY, PUTATIVE (AFU_ORTHOLOGUE AFUA_1G13840)-RELATED"/>
    <property type="match status" value="1"/>
</dbReference>
<dbReference type="Pfam" id="PF04117">
    <property type="entry name" value="Mpv17_PMP22"/>
    <property type="match status" value="1"/>
</dbReference>
<reference evidence="8 9" key="1">
    <citation type="submission" date="2018-05" db="EMBL/GenBank/DDBJ databases">
        <title>Genome sequencing and assembly of the regulated plant pathogen Lachnellula willkommii and related sister species for the development of diagnostic species identification markers.</title>
        <authorList>
            <person name="Giroux E."/>
            <person name="Bilodeau G."/>
        </authorList>
    </citation>
    <scope>NUCLEOTIDE SEQUENCE [LARGE SCALE GENOMIC DNA]</scope>
    <source>
        <strain evidence="8 9">CBS 197.66</strain>
    </source>
</reference>
<comment type="similarity">
    <text evidence="2 6">Belongs to the peroxisomal membrane protein PXMP2/4 family.</text>
</comment>
<keyword evidence="3" id="KW-0812">Transmembrane</keyword>
<organism evidence="8 9">
    <name type="scientific">Lachnellula subtilissima</name>
    <dbReference type="NCBI Taxonomy" id="602034"/>
    <lineage>
        <taxon>Eukaryota</taxon>
        <taxon>Fungi</taxon>
        <taxon>Dikarya</taxon>
        <taxon>Ascomycota</taxon>
        <taxon>Pezizomycotina</taxon>
        <taxon>Leotiomycetes</taxon>
        <taxon>Helotiales</taxon>
        <taxon>Lachnaceae</taxon>
        <taxon>Lachnellula</taxon>
    </lineage>
</organism>
<dbReference type="OrthoDB" id="430207at2759"/>
<proteinExistence type="inferred from homology"/>
<evidence type="ECO:0000313" key="8">
    <source>
        <dbReference type="EMBL" id="TVY39877.1"/>
    </source>
</evidence>
<dbReference type="PANTHER" id="PTHR11266">
    <property type="entry name" value="PEROXISOMAL MEMBRANE PROTEIN 2, PXMP2 MPV17"/>
    <property type="match status" value="1"/>
</dbReference>
<sequence length="282" mass="30784">MAVYIFATKTASRVLVRRSHLPNPSRQSQRYNQTKASSTGPAKPDPANATSIPVPNTIAALPPLSRPLWQRLGPLSRGFEAYGRSQRKRPLTTQFWSSLVVFFLGDLSAQSITDEEYNPARSLRAILIGAGASIPSYKWFLFLGNSFNYPSKALSLATKVIVNQALFTPINNSYFFGAQALLTGDSLPEVWERIKRTVPPSMLNSLKVWPAVTAFNFTFIEAQYRSIFAGFIAIGWQTYLSYLNRTAEMEEAAARVRAVGADAGEEDVVAGGGVVGKVGVGA</sequence>
<evidence type="ECO:0000256" key="5">
    <source>
        <dbReference type="ARBA" id="ARBA00023136"/>
    </source>
</evidence>
<evidence type="ECO:0000256" key="2">
    <source>
        <dbReference type="ARBA" id="ARBA00006824"/>
    </source>
</evidence>
<evidence type="ECO:0000256" key="3">
    <source>
        <dbReference type="ARBA" id="ARBA00022692"/>
    </source>
</evidence>